<gene>
    <name evidence="2" type="ORF">NEMVEDRAFT_v1g22119</name>
</gene>
<name>A7S8V2_NEMVE</name>
<accession>A7S8V2</accession>
<dbReference type="eggNOG" id="ENOG502QRE4">
    <property type="taxonomic scope" value="Eukaryota"/>
</dbReference>
<protein>
    <recommendedName>
        <fullName evidence="1">SANT and BTB domain-containing protein</fullName>
    </recommendedName>
</protein>
<reference evidence="2 3" key="1">
    <citation type="journal article" date="2007" name="Science">
        <title>Sea anemone genome reveals ancestral eumetazoan gene repertoire and genomic organization.</title>
        <authorList>
            <person name="Putnam N.H."/>
            <person name="Srivastava M."/>
            <person name="Hellsten U."/>
            <person name="Dirks B."/>
            <person name="Chapman J."/>
            <person name="Salamov A."/>
            <person name="Terry A."/>
            <person name="Shapiro H."/>
            <person name="Lindquist E."/>
            <person name="Kapitonov V.V."/>
            <person name="Jurka J."/>
            <person name="Genikhovich G."/>
            <person name="Grigoriev I.V."/>
            <person name="Lucas S.M."/>
            <person name="Steele R.E."/>
            <person name="Finnerty J.R."/>
            <person name="Technau U."/>
            <person name="Martindale M.Q."/>
            <person name="Rokhsar D.S."/>
        </authorList>
    </citation>
    <scope>NUCLEOTIDE SEQUENCE [LARGE SCALE GENOMIC DNA]</scope>
    <source>
        <strain evidence="3">CH2 X CH6</strain>
    </source>
</reference>
<evidence type="ECO:0000313" key="3">
    <source>
        <dbReference type="Proteomes" id="UP000001593"/>
    </source>
</evidence>
<dbReference type="PhylomeDB" id="A7S8V2"/>
<feature type="domain" description="SANT and BTB" evidence="1">
    <location>
        <begin position="1"/>
        <end position="105"/>
    </location>
</feature>
<evidence type="ECO:0000313" key="2">
    <source>
        <dbReference type="EMBL" id="EDO39893.1"/>
    </source>
</evidence>
<dbReference type="PANTHER" id="PTHR20946">
    <property type="entry name" value="SANT AND BTB DOMAIN REGULATOR OF CLASS SWITCH RECOMBINATION"/>
    <property type="match status" value="1"/>
</dbReference>
<organism evidence="2 3">
    <name type="scientific">Nematostella vectensis</name>
    <name type="common">Starlet sea anemone</name>
    <dbReference type="NCBI Taxonomy" id="45351"/>
    <lineage>
        <taxon>Eukaryota</taxon>
        <taxon>Metazoa</taxon>
        <taxon>Cnidaria</taxon>
        <taxon>Anthozoa</taxon>
        <taxon>Hexacorallia</taxon>
        <taxon>Actiniaria</taxon>
        <taxon>Edwardsiidae</taxon>
        <taxon>Nematostella</taxon>
    </lineage>
</organism>
<dbReference type="AlphaFoldDB" id="A7S8V2"/>
<evidence type="ECO:0000259" key="1">
    <source>
        <dbReference type="Pfam" id="PF11822"/>
    </source>
</evidence>
<dbReference type="InterPro" id="IPR045902">
    <property type="entry name" value="SANBR-like"/>
</dbReference>
<dbReference type="OMA" id="LDQCAAC"/>
<dbReference type="PANTHER" id="PTHR20946:SF0">
    <property type="entry name" value="SANT AND BTB DOMAIN REGULATOR OF CLASS SWITCH RECOMBINATION"/>
    <property type="match status" value="1"/>
</dbReference>
<sequence>MVIHVCDESKNLKQDFTCPRDLLIREMRYFAEYLSVEAQRWEEVDISVHCDVQIFDWLMKYVKKGLMEKGKKVDEKPPKLEPNNVISILISSDFLKMDNLVNDCISFCHENMSAIVSTPCNMNCINDKLVTRISELFNHNELDEVKDRKDKFKSKLFCKKIEELFDPNKTTICSPASACTMYRCSACHRLITQESQERLRCALSRMTIDHRGRVTFSHVRDPNWDVNEYIQGLREKFKSWRDVYWRLWGSVNILYCYRCGEYFPCCELGHCRYHTSSADFGSHKGTIVGVYPCCQQRVLPFDPTGQ</sequence>
<feature type="non-terminal residue" evidence="2">
    <location>
        <position position="306"/>
    </location>
</feature>
<dbReference type="EMBL" id="DS469599">
    <property type="protein sequence ID" value="EDO39893.1"/>
    <property type="molecule type" value="Genomic_DNA"/>
</dbReference>
<dbReference type="STRING" id="45351.A7S8V2"/>
<proteinExistence type="predicted"/>
<dbReference type="InterPro" id="IPR011333">
    <property type="entry name" value="SKP1/BTB/POZ_sf"/>
</dbReference>
<dbReference type="Pfam" id="PF11822">
    <property type="entry name" value="BTB_SANBR"/>
    <property type="match status" value="1"/>
</dbReference>
<dbReference type="Gene3D" id="3.30.710.10">
    <property type="entry name" value="Potassium Channel Kv1.1, Chain A"/>
    <property type="match status" value="1"/>
</dbReference>
<dbReference type="Proteomes" id="UP000001593">
    <property type="component" value="Unassembled WGS sequence"/>
</dbReference>
<dbReference type="InParanoid" id="A7S8V2"/>
<dbReference type="HOGENOM" id="CLU_772704_0_0_1"/>
<dbReference type="InterPro" id="IPR021777">
    <property type="entry name" value="SANBR_BTB"/>
</dbReference>
<keyword evidence="3" id="KW-1185">Reference proteome</keyword>
<dbReference type="KEGG" id="nve:5511576"/>